<gene>
    <name evidence="1" type="ORF">CFX0092_A3210</name>
</gene>
<organism evidence="1 2">
    <name type="scientific">Candidatus Promineifilum breve</name>
    <dbReference type="NCBI Taxonomy" id="1806508"/>
    <lineage>
        <taxon>Bacteria</taxon>
        <taxon>Bacillati</taxon>
        <taxon>Chloroflexota</taxon>
        <taxon>Ardenticatenia</taxon>
        <taxon>Candidatus Promineifilales</taxon>
        <taxon>Candidatus Promineifilaceae</taxon>
        <taxon>Candidatus Promineifilum</taxon>
    </lineage>
</organism>
<proteinExistence type="predicted"/>
<evidence type="ECO:0000313" key="1">
    <source>
        <dbReference type="EMBL" id="CUS05088.2"/>
    </source>
</evidence>
<name>A0A160T711_9CHLR</name>
<dbReference type="EMBL" id="LN890655">
    <property type="protein sequence ID" value="CUS05088.2"/>
    <property type="molecule type" value="Genomic_DNA"/>
</dbReference>
<dbReference type="Proteomes" id="UP000215027">
    <property type="component" value="Chromosome I"/>
</dbReference>
<evidence type="ECO:0000313" key="2">
    <source>
        <dbReference type="Proteomes" id="UP000215027"/>
    </source>
</evidence>
<dbReference type="AlphaFoldDB" id="A0A160T711"/>
<protein>
    <submittedName>
        <fullName evidence="1">Uncharacterized protein</fullName>
    </submittedName>
</protein>
<keyword evidence="2" id="KW-1185">Reference proteome</keyword>
<dbReference type="KEGG" id="pbf:CFX0092_A3210"/>
<accession>A0A160T711</accession>
<reference evidence="1" key="1">
    <citation type="submission" date="2016-01" db="EMBL/GenBank/DDBJ databases">
        <authorList>
            <person name="Mcilroy J.S."/>
            <person name="Karst M S."/>
            <person name="Albertsen M."/>
        </authorList>
    </citation>
    <scope>NUCLEOTIDE SEQUENCE</scope>
    <source>
        <strain evidence="1">Cfx-K</strain>
    </source>
</reference>
<sequence>MKSRGRSLFAFEGLKPNNSPHSVCHDIDRGRSLFAFEGLKLNELVRQKEFIGRAAAACLPLRD</sequence>